<dbReference type="PANTHER" id="PTHR11092">
    <property type="entry name" value="SUGAR NUCLEOTIDE EPIMERASE RELATED"/>
    <property type="match status" value="1"/>
</dbReference>
<dbReference type="EMBL" id="MUBC01000012">
    <property type="protein sequence ID" value="ONM44525.1"/>
    <property type="molecule type" value="Genomic_DNA"/>
</dbReference>
<gene>
    <name evidence="4" type="ORF">BXT89_07110</name>
</gene>
<feature type="domain" description="DUF1731" evidence="3">
    <location>
        <begin position="249"/>
        <end position="295"/>
    </location>
</feature>
<dbReference type="RefSeq" id="WP_083726115.1">
    <property type="nucleotide sequence ID" value="NZ_FOUD01000002.1"/>
</dbReference>
<protein>
    <submittedName>
        <fullName evidence="4">TIGR01777 family protein</fullName>
    </submittedName>
</protein>
<evidence type="ECO:0000313" key="5">
    <source>
        <dbReference type="Proteomes" id="UP000242847"/>
    </source>
</evidence>
<comment type="similarity">
    <text evidence="1">Belongs to the NAD(P)-dependent epimerase/dehydratase family. SDR39U1 subfamily.</text>
</comment>
<dbReference type="Pfam" id="PF08338">
    <property type="entry name" value="DUF1731"/>
    <property type="match status" value="1"/>
</dbReference>
<dbReference type="InterPro" id="IPR001509">
    <property type="entry name" value="Epimerase_deHydtase"/>
</dbReference>
<keyword evidence="5" id="KW-1185">Reference proteome</keyword>
<reference evidence="4 5" key="1">
    <citation type="submission" date="2017-01" db="EMBL/GenBank/DDBJ databases">
        <title>Draft genome sequence of Pseudomonas pachastrellae type strain CCUG 46540T from a deep sea.</title>
        <authorList>
            <person name="Gomila M."/>
            <person name="Mulet M."/>
            <person name="Lalucat J."/>
            <person name="Garcia-Valdes E."/>
        </authorList>
    </citation>
    <scope>NUCLEOTIDE SEQUENCE [LARGE SCALE GENOMIC DNA]</scope>
    <source>
        <strain evidence="4 5">CCUG 46540</strain>
    </source>
</reference>
<dbReference type="InterPro" id="IPR010099">
    <property type="entry name" value="SDR39U1"/>
</dbReference>
<evidence type="ECO:0000256" key="1">
    <source>
        <dbReference type="ARBA" id="ARBA00009353"/>
    </source>
</evidence>
<dbReference type="STRING" id="254161.SAMN05216256_102188"/>
<dbReference type="InterPro" id="IPR013549">
    <property type="entry name" value="DUF1731"/>
</dbReference>
<organism evidence="4 5">
    <name type="scientific">Halopseudomonas pachastrellae</name>
    <dbReference type="NCBI Taxonomy" id="254161"/>
    <lineage>
        <taxon>Bacteria</taxon>
        <taxon>Pseudomonadati</taxon>
        <taxon>Pseudomonadota</taxon>
        <taxon>Gammaproteobacteria</taxon>
        <taxon>Pseudomonadales</taxon>
        <taxon>Pseudomonadaceae</taxon>
        <taxon>Halopseudomonas</taxon>
    </lineage>
</organism>
<dbReference type="NCBIfam" id="TIGR01777">
    <property type="entry name" value="yfcH"/>
    <property type="match status" value="1"/>
</dbReference>
<evidence type="ECO:0000259" key="2">
    <source>
        <dbReference type="Pfam" id="PF01370"/>
    </source>
</evidence>
<proteinExistence type="inferred from homology"/>
<dbReference type="OrthoDB" id="9801773at2"/>
<dbReference type="SUPFAM" id="SSF51735">
    <property type="entry name" value="NAD(P)-binding Rossmann-fold domains"/>
    <property type="match status" value="1"/>
</dbReference>
<dbReference type="PANTHER" id="PTHR11092:SF0">
    <property type="entry name" value="EPIMERASE FAMILY PROTEIN SDR39U1"/>
    <property type="match status" value="1"/>
</dbReference>
<evidence type="ECO:0000259" key="3">
    <source>
        <dbReference type="Pfam" id="PF08338"/>
    </source>
</evidence>
<dbReference type="InterPro" id="IPR036291">
    <property type="entry name" value="NAD(P)-bd_dom_sf"/>
</dbReference>
<name>A0A1S8DGG1_9GAMM</name>
<evidence type="ECO:0000313" key="4">
    <source>
        <dbReference type="EMBL" id="ONM44525.1"/>
    </source>
</evidence>
<dbReference type="Gene3D" id="3.40.50.720">
    <property type="entry name" value="NAD(P)-binding Rossmann-like Domain"/>
    <property type="match status" value="1"/>
</dbReference>
<accession>A0A1S8DGG1</accession>
<dbReference type="Proteomes" id="UP000242847">
    <property type="component" value="Unassembled WGS sequence"/>
</dbReference>
<dbReference type="AlphaFoldDB" id="A0A1S8DGG1"/>
<feature type="domain" description="NAD-dependent epimerase/dehydratase" evidence="2">
    <location>
        <begin position="4"/>
        <end position="215"/>
    </location>
</feature>
<comment type="caution">
    <text evidence="4">The sequence shown here is derived from an EMBL/GenBank/DDBJ whole genome shotgun (WGS) entry which is preliminary data.</text>
</comment>
<dbReference type="Pfam" id="PF01370">
    <property type="entry name" value="Epimerase"/>
    <property type="match status" value="1"/>
</dbReference>
<sequence>MNLLLTGGTGLIGRQLCRQLVAAGHQVSVWSRRPGEVAALCGAQVRGVASLEQLDDSPLDGVINLAGAPVADRRWSAERKALLWQSRVTLTEQLVQWLGQRAQRPEVLVTASAVGWYGDGGDTPLTEASPAKVEYTHTLCDAWEAAARRAASYGMRVCVLRIGLVLAPDGGFLQRMRLPFSLGLGGPLGSGRQYMPWVHHSDVEALLQWLVERPDCRGVYNGTAPTPVTNREFSRELGKALGRPAVLPAPAPVLKLALGEMSRLLLTGQRALPAKAEQEGFVFRYPHLETALAQVLQKQK</sequence>